<protein>
    <submittedName>
        <fullName evidence="6">Uncharacterized protein</fullName>
    </submittedName>
</protein>
<dbReference type="Gene3D" id="2.40.70.10">
    <property type="entry name" value="Acid Proteases"/>
    <property type="match status" value="1"/>
</dbReference>
<evidence type="ECO:0000259" key="5">
    <source>
        <dbReference type="PROSITE" id="PS50994"/>
    </source>
</evidence>
<evidence type="ECO:0000259" key="3">
    <source>
        <dbReference type="PROSITE" id="PS50878"/>
    </source>
</evidence>
<dbReference type="InterPro" id="IPR041588">
    <property type="entry name" value="Integrase_H2C2"/>
</dbReference>
<dbReference type="InterPro" id="IPR012337">
    <property type="entry name" value="RNaseH-like_sf"/>
</dbReference>
<name>A0A2N9FHJ2_FAGSY</name>
<dbReference type="InterPro" id="IPR005162">
    <property type="entry name" value="Retrotrans_gag_dom"/>
</dbReference>
<evidence type="ECO:0000256" key="2">
    <source>
        <dbReference type="SAM" id="MobiDB-lite"/>
    </source>
</evidence>
<dbReference type="EMBL" id="OIVN01000854">
    <property type="protein sequence ID" value="SPC86480.1"/>
    <property type="molecule type" value="Genomic_DNA"/>
</dbReference>
<dbReference type="GO" id="GO:0004523">
    <property type="term" value="F:RNA-DNA hybrid ribonuclease activity"/>
    <property type="evidence" value="ECO:0007669"/>
    <property type="project" value="InterPro"/>
</dbReference>
<dbReference type="InterPro" id="IPR021109">
    <property type="entry name" value="Peptidase_aspartic_dom_sf"/>
</dbReference>
<evidence type="ECO:0000256" key="1">
    <source>
        <dbReference type="ARBA" id="ARBA00023172"/>
    </source>
</evidence>
<dbReference type="GO" id="GO:0015074">
    <property type="term" value="P:DNA integration"/>
    <property type="evidence" value="ECO:0007669"/>
    <property type="project" value="InterPro"/>
</dbReference>
<dbReference type="Pfam" id="PF03732">
    <property type="entry name" value="Retrotrans_gag"/>
    <property type="match status" value="1"/>
</dbReference>
<feature type="compositionally biased region" description="Basic and acidic residues" evidence="2">
    <location>
        <begin position="23"/>
        <end position="57"/>
    </location>
</feature>
<dbReference type="Pfam" id="PF00665">
    <property type="entry name" value="rve"/>
    <property type="match status" value="1"/>
</dbReference>
<reference evidence="6" key="1">
    <citation type="submission" date="2018-02" db="EMBL/GenBank/DDBJ databases">
        <authorList>
            <person name="Cohen D.B."/>
            <person name="Kent A.D."/>
        </authorList>
    </citation>
    <scope>NUCLEOTIDE SEQUENCE</scope>
</reference>
<evidence type="ECO:0000259" key="4">
    <source>
        <dbReference type="PROSITE" id="PS50879"/>
    </source>
</evidence>
<dbReference type="InterPro" id="IPR036397">
    <property type="entry name" value="RNaseH_sf"/>
</dbReference>
<dbReference type="Gene3D" id="3.10.10.10">
    <property type="entry name" value="HIV Type 1 Reverse Transcriptase, subunit A, domain 1"/>
    <property type="match status" value="1"/>
</dbReference>
<evidence type="ECO:0000313" key="6">
    <source>
        <dbReference type="EMBL" id="SPC86480.1"/>
    </source>
</evidence>
<dbReference type="CDD" id="cd09279">
    <property type="entry name" value="RNase_HI_like"/>
    <property type="match status" value="1"/>
</dbReference>
<dbReference type="Pfam" id="PF17921">
    <property type="entry name" value="Integrase_H2C2"/>
    <property type="match status" value="1"/>
</dbReference>
<proteinExistence type="predicted"/>
<feature type="region of interest" description="Disordered" evidence="2">
    <location>
        <begin position="1"/>
        <end position="57"/>
    </location>
</feature>
<dbReference type="Gene3D" id="3.30.70.270">
    <property type="match status" value="2"/>
</dbReference>
<dbReference type="InterPro" id="IPR043128">
    <property type="entry name" value="Rev_trsase/Diguanyl_cyclase"/>
</dbReference>
<accession>A0A2N9FHJ2</accession>
<gene>
    <name evidence="6" type="ORF">FSB_LOCUS14362</name>
</gene>
<organism evidence="6">
    <name type="scientific">Fagus sylvatica</name>
    <name type="common">Beechnut</name>
    <dbReference type="NCBI Taxonomy" id="28930"/>
    <lineage>
        <taxon>Eukaryota</taxon>
        <taxon>Viridiplantae</taxon>
        <taxon>Streptophyta</taxon>
        <taxon>Embryophyta</taxon>
        <taxon>Tracheophyta</taxon>
        <taxon>Spermatophyta</taxon>
        <taxon>Magnoliopsida</taxon>
        <taxon>eudicotyledons</taxon>
        <taxon>Gunneridae</taxon>
        <taxon>Pentapetalae</taxon>
        <taxon>rosids</taxon>
        <taxon>fabids</taxon>
        <taxon>Fagales</taxon>
        <taxon>Fagaceae</taxon>
        <taxon>Fagus</taxon>
    </lineage>
</organism>
<dbReference type="CDD" id="cd01647">
    <property type="entry name" value="RT_LTR"/>
    <property type="match status" value="1"/>
</dbReference>
<feature type="domain" description="Integrase catalytic" evidence="5">
    <location>
        <begin position="1358"/>
        <end position="1517"/>
    </location>
</feature>
<feature type="domain" description="Reverse transcriptase" evidence="3">
    <location>
        <begin position="715"/>
        <end position="894"/>
    </location>
</feature>
<dbReference type="InterPro" id="IPR001584">
    <property type="entry name" value="Integrase_cat-core"/>
</dbReference>
<dbReference type="PROSITE" id="PS50878">
    <property type="entry name" value="RT_POL"/>
    <property type="match status" value="1"/>
</dbReference>
<feature type="domain" description="RNase H type-1" evidence="4">
    <location>
        <begin position="1070"/>
        <end position="1199"/>
    </location>
</feature>
<dbReference type="GO" id="GO:0006310">
    <property type="term" value="P:DNA recombination"/>
    <property type="evidence" value="ECO:0007669"/>
    <property type="project" value="UniProtKB-KW"/>
</dbReference>
<dbReference type="InterPro" id="IPR002156">
    <property type="entry name" value="RNaseH_domain"/>
</dbReference>
<feature type="compositionally biased region" description="Basic and acidic residues" evidence="2">
    <location>
        <begin position="81"/>
        <end position="133"/>
    </location>
</feature>
<dbReference type="PANTHER" id="PTHR48475">
    <property type="entry name" value="RIBONUCLEASE H"/>
    <property type="match status" value="1"/>
</dbReference>
<sequence>MEGENAFVLVNNPPPNPSGTRKVMSEVRVEANRERVEDQRGRSHATRDVIDAEALKRSRKIERLERELRELKEVQASCDQQRSRSHSDSCESSHRCPKRSEEHHRAPKDSRRSKTGRRTERKSPVHIPEKKDQNPVWNQLRQISHSPFSSRIERAKLPARIAPLNLVTYNGKTDPVSHLSHYRRSMALHNGDDILMCRIFPSSLGDVALRWFDRLDHGSIHSWTELSEAFTTRFITNTRKPKEVDSLMALAMRSGESLKSYSARYWETYNEIDRCGEDVAISQFRFGLPVGSKLRQSLAKKPPPDMSNLMSRIEQHVRVEEDGLQPQKQSGDNVVVQKKSAQPETSRAQRNPKQLGPVTRESFQAINTTFKEPIFKILPQIKNKPYFAWPARLNGDPASRESMPYCAYHRERGHLTETCRNYKALLEELVRDGHLHQFVDNTKLQQQRMHKPKPKAPIGIIDVIHSHARADSLRTETREAAHLREVFQGLRGGDFEVKRILIDPGSSAEIMYDSLFKGLGLEHKDLDRKVDPLYGFSGESVMPVGRVTVKVHAGTVSSPTDFWVLNSYSPYNAILGRPWLHKMKAVPSTLHQRLRFPTPEGIMELQERTENDGLAPQKKCAEELVKHYMSASDQERYFLLGASLSQELRDGLTALLMEYSDVFAWSPYEAPGVDPAFACHSLNVDPLIRPVVQKGRRISPLHQEAVCEEVNRLIEAEAIREILYPTWLSNTVVVKKKNGKWRVCIDFTDLNRACPKDPFPLPKIDQLVDATSGHQRMSFLDAFQGYHQIAMDPADEEKTAFITPRGIFCYKVMPFGLKNAGATYQRMITKMFSSQLGKTVEVYIDDMVVKSVRAEDHLENLRAVFNTLRRHRLKLNASKCAFGVGSGKFLGFMVTQRGIEANPDQISAILELRPPRTVREVQKLTGMAAALNRFISRAAEKCRPFFDLIKKGKNFHWGEQSDQAFERAAIVREDCNVQKPVYYTSKTLDGAESRYLPLEKLAFALPLKAVLRSADFSGRISKWGAQLGAYDINYRPRTSIKGQVLADFIAEFTPAEMGPMWVNHVSSIQHMEGWKLYIDGASNSRGSGLGVVLTAPQGQMMELAIRLGFPASNNVAEYEALLHGLRCAVTLQADPLTVYCDSQFVVNQISGDYAAKDEKMKIYLVEAKKLLAKFKHVRLEHIGRELNGHADALAGLASAVAPELRRIISVGVQSLPSVGGDTTNGVCSVDQSSSWMSPILAYLKDDILPTDRKEADRIRRIAPRYWVSKEGNLYRRSFTGPYLRCVHPDTVQNLLWEIHEGVCGGHTGGRSLAHRAIGQGYWWPYMQKDAAQYVKQCDKCQRFAPSIHQPAASLNPIASPWPFSQWGLDIVGPLPRAPGNRQWLIVATDYFTKWVEAEPLVHITDADSKRFVWKNIITRFGIPRVLVSDNGSQFTSGPFREFCEQYGIRNHFSTPAYPQANGQAESSNKTLLDGIKKRLENAKGRWVEELPSILWTYRTTPRCSTGETPFSLTYGVEAVIPLEIGLPTIRTEYYDPVTNETSLATDLDLAEERRDSALIHLAAYQNGLRRIYEKRINPRELAVGDLVLRKVMGAKQDPIHGKLGPNWEGPYKIASVAGTGAFMLLGPDDTPVKRPWNICNLKKYYQ</sequence>
<dbReference type="Gene3D" id="1.10.340.70">
    <property type="match status" value="1"/>
</dbReference>
<feature type="compositionally biased region" description="Polar residues" evidence="2">
    <location>
        <begin position="339"/>
        <end position="352"/>
    </location>
</feature>
<feature type="region of interest" description="Disordered" evidence="2">
    <location>
        <begin position="72"/>
        <end position="137"/>
    </location>
</feature>
<dbReference type="GO" id="GO:0003676">
    <property type="term" value="F:nucleic acid binding"/>
    <property type="evidence" value="ECO:0007669"/>
    <property type="project" value="InterPro"/>
</dbReference>
<dbReference type="SUPFAM" id="SSF56672">
    <property type="entry name" value="DNA/RNA polymerases"/>
    <property type="match status" value="1"/>
</dbReference>
<feature type="region of interest" description="Disordered" evidence="2">
    <location>
        <begin position="322"/>
        <end position="357"/>
    </location>
</feature>
<dbReference type="Pfam" id="PF13456">
    <property type="entry name" value="RVT_3"/>
    <property type="match status" value="1"/>
</dbReference>
<dbReference type="Pfam" id="PF00078">
    <property type="entry name" value="RVT_1"/>
    <property type="match status" value="1"/>
</dbReference>
<dbReference type="CDD" id="cd00303">
    <property type="entry name" value="retropepsin_like"/>
    <property type="match status" value="1"/>
</dbReference>
<dbReference type="InterPro" id="IPR043502">
    <property type="entry name" value="DNA/RNA_pol_sf"/>
</dbReference>
<dbReference type="PROSITE" id="PS50994">
    <property type="entry name" value="INTEGRASE"/>
    <property type="match status" value="1"/>
</dbReference>
<dbReference type="InterPro" id="IPR000477">
    <property type="entry name" value="RT_dom"/>
</dbReference>
<dbReference type="PANTHER" id="PTHR48475:SF2">
    <property type="entry name" value="RIBONUCLEASE H"/>
    <property type="match status" value="1"/>
</dbReference>
<dbReference type="Gene3D" id="3.30.420.10">
    <property type="entry name" value="Ribonuclease H-like superfamily/Ribonuclease H"/>
    <property type="match status" value="2"/>
</dbReference>
<dbReference type="PROSITE" id="PS50879">
    <property type="entry name" value="RNASE_H_1"/>
    <property type="match status" value="1"/>
</dbReference>
<dbReference type="SUPFAM" id="SSF53098">
    <property type="entry name" value="Ribonuclease H-like"/>
    <property type="match status" value="2"/>
</dbReference>
<keyword evidence="1" id="KW-0233">DNA recombination</keyword>